<proteinExistence type="predicted"/>
<evidence type="ECO:0000313" key="2">
    <source>
        <dbReference type="Proteomes" id="UP000244855"/>
    </source>
</evidence>
<dbReference type="OrthoDB" id="424753at2759"/>
<keyword evidence="2" id="KW-1185">Reference proteome</keyword>
<protein>
    <submittedName>
        <fullName evidence="1">Uncharacterized protein</fullName>
    </submittedName>
</protein>
<dbReference type="STRING" id="97972.A0A2V1CZT7"/>
<evidence type="ECO:0000313" key="1">
    <source>
        <dbReference type="EMBL" id="PVH91272.1"/>
    </source>
</evidence>
<gene>
    <name evidence="1" type="ORF">DM02DRAFT_706022</name>
</gene>
<dbReference type="InterPro" id="IPR038765">
    <property type="entry name" value="Papain-like_cys_pep_sf"/>
</dbReference>
<sequence>MKLKPLQANTAQIHNGDPIKAMAQINGRDPQYFFTDRHSTHDVLGLVRSCSVNYKTINPMCAYTHASGHMFRGSNLVANHAYSVLGWSSFGQKQYIILRNP</sequence>
<organism evidence="1 2">
    <name type="scientific">Periconia macrospinosa</name>
    <dbReference type="NCBI Taxonomy" id="97972"/>
    <lineage>
        <taxon>Eukaryota</taxon>
        <taxon>Fungi</taxon>
        <taxon>Dikarya</taxon>
        <taxon>Ascomycota</taxon>
        <taxon>Pezizomycotina</taxon>
        <taxon>Dothideomycetes</taxon>
        <taxon>Pleosporomycetidae</taxon>
        <taxon>Pleosporales</taxon>
        <taxon>Massarineae</taxon>
        <taxon>Periconiaceae</taxon>
        <taxon>Periconia</taxon>
    </lineage>
</organism>
<feature type="non-terminal residue" evidence="1">
    <location>
        <position position="101"/>
    </location>
</feature>
<accession>A0A2V1CZT7</accession>
<reference evidence="1 2" key="1">
    <citation type="journal article" date="2018" name="Sci. Rep.">
        <title>Comparative genomics provides insights into the lifestyle and reveals functional heterogeneity of dark septate endophytic fungi.</title>
        <authorList>
            <person name="Knapp D.G."/>
            <person name="Nemeth J.B."/>
            <person name="Barry K."/>
            <person name="Hainaut M."/>
            <person name="Henrissat B."/>
            <person name="Johnson J."/>
            <person name="Kuo A."/>
            <person name="Lim J.H.P."/>
            <person name="Lipzen A."/>
            <person name="Nolan M."/>
            <person name="Ohm R.A."/>
            <person name="Tamas L."/>
            <person name="Grigoriev I.V."/>
            <person name="Spatafora J.W."/>
            <person name="Nagy L.G."/>
            <person name="Kovacs G.M."/>
        </authorList>
    </citation>
    <scope>NUCLEOTIDE SEQUENCE [LARGE SCALE GENOMIC DNA]</scope>
    <source>
        <strain evidence="1 2">DSE2036</strain>
    </source>
</reference>
<dbReference type="AlphaFoldDB" id="A0A2V1CZT7"/>
<dbReference type="EMBL" id="KZ805906">
    <property type="protein sequence ID" value="PVH91272.1"/>
    <property type="molecule type" value="Genomic_DNA"/>
</dbReference>
<dbReference type="SUPFAM" id="SSF54001">
    <property type="entry name" value="Cysteine proteinases"/>
    <property type="match status" value="1"/>
</dbReference>
<name>A0A2V1CZT7_9PLEO</name>
<dbReference type="Proteomes" id="UP000244855">
    <property type="component" value="Unassembled WGS sequence"/>
</dbReference>